<name>A0AAD9K111_RIDPI</name>
<organism evidence="2 3">
    <name type="scientific">Ridgeia piscesae</name>
    <name type="common">Tubeworm</name>
    <dbReference type="NCBI Taxonomy" id="27915"/>
    <lineage>
        <taxon>Eukaryota</taxon>
        <taxon>Metazoa</taxon>
        <taxon>Spiralia</taxon>
        <taxon>Lophotrochozoa</taxon>
        <taxon>Annelida</taxon>
        <taxon>Polychaeta</taxon>
        <taxon>Sedentaria</taxon>
        <taxon>Canalipalpata</taxon>
        <taxon>Sabellida</taxon>
        <taxon>Siboglinidae</taxon>
        <taxon>Ridgeia</taxon>
    </lineage>
</organism>
<evidence type="ECO:0000313" key="3">
    <source>
        <dbReference type="Proteomes" id="UP001209878"/>
    </source>
</evidence>
<sequence>MFWDFTLKPMYYIVTMLISGRFLFVYLRHYIQENGFSTFIQNKINVHPLSSRNKMPKAIISRITIKIKSKLVLSASYFITFYKVIQNSEEKNGNLTIKLIKYNTCNIYKSKSILQKEYHTCVCVCECVRACMYLEP</sequence>
<evidence type="ECO:0000256" key="1">
    <source>
        <dbReference type="SAM" id="Phobius"/>
    </source>
</evidence>
<reference evidence="2" key="1">
    <citation type="journal article" date="2023" name="Mol. Biol. Evol.">
        <title>Third-Generation Sequencing Reveals the Adaptive Role of the Epigenome in Three Deep-Sea Polychaetes.</title>
        <authorList>
            <person name="Perez M."/>
            <person name="Aroh O."/>
            <person name="Sun Y."/>
            <person name="Lan Y."/>
            <person name="Juniper S.K."/>
            <person name="Young C.R."/>
            <person name="Angers B."/>
            <person name="Qian P.Y."/>
        </authorList>
    </citation>
    <scope>NUCLEOTIDE SEQUENCE</scope>
    <source>
        <strain evidence="2">R07B-5</strain>
    </source>
</reference>
<dbReference type="EMBL" id="JAODUO010001551">
    <property type="protein sequence ID" value="KAK2161925.1"/>
    <property type="molecule type" value="Genomic_DNA"/>
</dbReference>
<accession>A0AAD9K111</accession>
<comment type="caution">
    <text evidence="2">The sequence shown here is derived from an EMBL/GenBank/DDBJ whole genome shotgun (WGS) entry which is preliminary data.</text>
</comment>
<gene>
    <name evidence="2" type="ORF">NP493_1552g00005</name>
</gene>
<keyword evidence="3" id="KW-1185">Reference proteome</keyword>
<protein>
    <submittedName>
        <fullName evidence="2">Uncharacterized protein</fullName>
    </submittedName>
</protein>
<keyword evidence="1" id="KW-0472">Membrane</keyword>
<dbReference type="AlphaFoldDB" id="A0AAD9K111"/>
<dbReference type="Proteomes" id="UP001209878">
    <property type="component" value="Unassembled WGS sequence"/>
</dbReference>
<evidence type="ECO:0000313" key="2">
    <source>
        <dbReference type="EMBL" id="KAK2161925.1"/>
    </source>
</evidence>
<proteinExistence type="predicted"/>
<feature type="transmembrane region" description="Helical" evidence="1">
    <location>
        <begin position="12"/>
        <end position="31"/>
    </location>
</feature>
<keyword evidence="1" id="KW-0812">Transmembrane</keyword>
<keyword evidence="1" id="KW-1133">Transmembrane helix</keyword>